<dbReference type="Pfam" id="PF00130">
    <property type="entry name" value="C1_1"/>
    <property type="match status" value="1"/>
</dbReference>
<dbReference type="PROSITE" id="PS00479">
    <property type="entry name" value="ZF_DAG_PE_1"/>
    <property type="match status" value="1"/>
</dbReference>
<dbReference type="InterPro" id="IPR046349">
    <property type="entry name" value="C1-like_sf"/>
</dbReference>
<dbReference type="FunFam" id="1.20.900.10:FF:000004">
    <property type="entry name" value="Rho guanine nucleotide exchange factor 2"/>
    <property type="match status" value="1"/>
</dbReference>
<evidence type="ECO:0000256" key="4">
    <source>
        <dbReference type="ARBA" id="ARBA00022658"/>
    </source>
</evidence>
<name>A0A3B3R7E1_9TELE</name>
<dbReference type="SMART" id="SM00325">
    <property type="entry name" value="RhoGEF"/>
    <property type="match status" value="1"/>
</dbReference>
<dbReference type="InterPro" id="IPR000219">
    <property type="entry name" value="DH_dom"/>
</dbReference>
<dbReference type="InterPro" id="IPR051632">
    <property type="entry name" value="Rho_GEF"/>
</dbReference>
<feature type="region of interest" description="Disordered" evidence="9">
    <location>
        <begin position="1061"/>
        <end position="1110"/>
    </location>
</feature>
<keyword evidence="2" id="KW-0963">Cytoplasm</keyword>
<dbReference type="PANTHER" id="PTHR13944:SF23">
    <property type="entry name" value="RHO GUANINE NUCLEOTIDE EXCHANGE FACTOR 18"/>
    <property type="match status" value="1"/>
</dbReference>
<evidence type="ECO:0000256" key="8">
    <source>
        <dbReference type="ARBA" id="ARBA00023054"/>
    </source>
</evidence>
<dbReference type="GeneTree" id="ENSGT00940000157375"/>
<feature type="compositionally biased region" description="Basic and acidic residues" evidence="9">
    <location>
        <begin position="205"/>
        <end position="231"/>
    </location>
</feature>
<evidence type="ECO:0000256" key="2">
    <source>
        <dbReference type="ARBA" id="ARBA00022490"/>
    </source>
</evidence>
<dbReference type="GO" id="GO:0035023">
    <property type="term" value="P:regulation of Rho protein signal transduction"/>
    <property type="evidence" value="ECO:0007669"/>
    <property type="project" value="TreeGrafter"/>
</dbReference>
<feature type="compositionally biased region" description="Polar residues" evidence="9">
    <location>
        <begin position="333"/>
        <end position="350"/>
    </location>
</feature>
<dbReference type="GO" id="GO:0008270">
    <property type="term" value="F:zinc ion binding"/>
    <property type="evidence" value="ECO:0007669"/>
    <property type="project" value="UniProtKB-KW"/>
</dbReference>
<dbReference type="Proteomes" id="UP000261540">
    <property type="component" value="Unplaced"/>
</dbReference>
<evidence type="ECO:0000313" key="14">
    <source>
        <dbReference type="Proteomes" id="UP000261540"/>
    </source>
</evidence>
<evidence type="ECO:0000313" key="13">
    <source>
        <dbReference type="Ensembl" id="ENSPKIP00000013855.1"/>
    </source>
</evidence>
<protein>
    <submittedName>
        <fullName evidence="13">Rho/Rac guanine nucleotide exchange factor 18</fullName>
    </submittedName>
</protein>
<dbReference type="FunFam" id="2.30.29.30:FF:000021">
    <property type="entry name" value="Rho guanine nucleotide exchange factor 2"/>
    <property type="match status" value="1"/>
</dbReference>
<dbReference type="SMART" id="SM00233">
    <property type="entry name" value="PH"/>
    <property type="match status" value="1"/>
</dbReference>
<evidence type="ECO:0000256" key="1">
    <source>
        <dbReference type="ARBA" id="ARBA00004496"/>
    </source>
</evidence>
<dbReference type="SUPFAM" id="SSF48065">
    <property type="entry name" value="DBL homology domain (DH-domain)"/>
    <property type="match status" value="1"/>
</dbReference>
<dbReference type="STRING" id="1676925.ENSPKIP00000013855"/>
<feature type="compositionally biased region" description="Polar residues" evidence="9">
    <location>
        <begin position="194"/>
        <end position="204"/>
    </location>
</feature>
<evidence type="ECO:0000256" key="5">
    <source>
        <dbReference type="ARBA" id="ARBA00022723"/>
    </source>
</evidence>
<evidence type="ECO:0000256" key="7">
    <source>
        <dbReference type="ARBA" id="ARBA00022833"/>
    </source>
</evidence>
<dbReference type="SMART" id="SM00109">
    <property type="entry name" value="C1"/>
    <property type="match status" value="1"/>
</dbReference>
<feature type="region of interest" description="Disordered" evidence="9">
    <location>
        <begin position="1"/>
        <end position="90"/>
    </location>
</feature>
<dbReference type="GO" id="GO:0005886">
    <property type="term" value="C:plasma membrane"/>
    <property type="evidence" value="ECO:0007669"/>
    <property type="project" value="TreeGrafter"/>
</dbReference>
<dbReference type="GO" id="GO:0005737">
    <property type="term" value="C:cytoplasm"/>
    <property type="evidence" value="ECO:0007669"/>
    <property type="project" value="UniProtKB-SubCell"/>
</dbReference>
<dbReference type="PANTHER" id="PTHR13944">
    <property type="entry name" value="AGAP007712-PA"/>
    <property type="match status" value="1"/>
</dbReference>
<dbReference type="InterPro" id="IPR001849">
    <property type="entry name" value="PH_domain"/>
</dbReference>
<feature type="compositionally biased region" description="Basic and acidic residues" evidence="9">
    <location>
        <begin position="354"/>
        <end position="367"/>
    </location>
</feature>
<dbReference type="InterPro" id="IPR041020">
    <property type="entry name" value="PH_16"/>
</dbReference>
<keyword evidence="6" id="KW-0863">Zinc-finger</keyword>
<feature type="domain" description="PH" evidence="10">
    <location>
        <begin position="648"/>
        <end position="757"/>
    </location>
</feature>
<sequence>MDSDDEALPCLVRSMSTSRRHSWGAPMTPIGTGRRLSLDTCETGEEGPAGPRPAQPHTDTAQSFIFPECSAQSGHDPTKEPEPGGKLSSTCDFLASERRRTVRLLSGSKQDDGVTGGQDMAETLQSEAGQSHMLLVQTVLQELKQYHGAKHQTKDGKEATGSVTWYEFLSKENREEEEQVEKVERGTKVKRTLSSLKNRVTGSFNKDKGKSREKEQQKDKEKEKEAKESSGHHLAPGTFSSLATCSVCCRSLQRKQSLQCQNCAVNVHRSCRNLLPECTTKRSKVASSPDTSSGTFQKAAQVCSRAQRDLPRSSLPEIYGLSALPRGPGMTITPRTPNAQPALSRSQRSGSIPKEMEDSDSRARPLGDDGESITEDAHYVDLRADLDSDAQDLELESWSLLVDAPHLQTHPKEVAKRQDVIYELMQTEMHHVRTLKLMAGVYARELRDVLQMDSELLDRLFPRLEDLLKIHVCFLSSLRQRRRDSLEPGGERNYVIQRLGDILVLQFSGDIGDWMKQCYGDFCGRHKEAVSFYKEQLQNNKRFQYLIRKISTLSIIRRLTVPECILLVTQRITKYPVLLERLLQSTEAGTEEHEDVSRALALIRDLLVHVDAQVNEQEKASRLRDVAGRMEPRSAGKLKDGRVFRREDLTRGGRVLLREGPVSWRAASGRLKDILAVLLTDVLLLLQEKDFKFSFCTVDNKLPVISLQKLIVREVAHEEKAMFLICASSSEPEMYEIHTTSKEERNAWMEHIRQAVENCPILDEGLGREHGDLLAMKMKDFREQLSLKDGQIVQSLAEKLQIFMEFAEITGLEESPSCSRLLLRGDSTDLQRGEQLLKGAISDVETLMNLLVGTTEPPQSQAEGQIVGGKPRRAGTFGGYDRLLAGAGSRVRPRERSQRASSDPQLKEAYAAGPEPPPCPALAVDDALASNPNPQHSDCFTGTEFLDRVMSLLQSLLSLQAVVAQQDSHMELQRASLWEREQGRPGRLRPGTLLEQEKQRNLEKQREELASFQRLQSRHREEQARWERERDRQRRQAEAVAAALLGREEACRTLEAQTARERRELDEQRGQYQQDLERLRESTRAVERERQKLEQQQQQQQRRVRKHRTIGHAGQEMFNGEFGELIPYPRPHARPGLPMGFAEDPERPKVPPRRESAGLPPVKPEVPPHLLSTTNQQGKQPGVQQQIPTKLAKTKGRPKVAQRCDSAGQSAPHTPTP</sequence>
<feature type="region of interest" description="Disordered" evidence="9">
    <location>
        <begin position="1129"/>
        <end position="1217"/>
    </location>
</feature>
<dbReference type="Ensembl" id="ENSPKIT00000038285.1">
    <property type="protein sequence ID" value="ENSPKIP00000013855.1"/>
    <property type="gene ID" value="ENSPKIG00000001069.1"/>
</dbReference>
<evidence type="ECO:0000256" key="3">
    <source>
        <dbReference type="ARBA" id="ARBA00022553"/>
    </source>
</evidence>
<dbReference type="Gene3D" id="1.20.900.10">
    <property type="entry name" value="Dbl homology (DH) domain"/>
    <property type="match status" value="1"/>
</dbReference>
<keyword evidence="5" id="KW-0479">Metal-binding</keyword>
<keyword evidence="14" id="KW-1185">Reference proteome</keyword>
<dbReference type="Gene3D" id="2.30.29.30">
    <property type="entry name" value="Pleckstrin-homology domain (PH domain)/Phosphotyrosine-binding domain (PTB)"/>
    <property type="match status" value="1"/>
</dbReference>
<accession>A0A3B3R7E1</accession>
<evidence type="ECO:0000259" key="12">
    <source>
        <dbReference type="PROSITE" id="PS50081"/>
    </source>
</evidence>
<evidence type="ECO:0000259" key="11">
    <source>
        <dbReference type="PROSITE" id="PS50010"/>
    </source>
</evidence>
<keyword evidence="7" id="KW-0862">Zinc</keyword>
<comment type="subcellular location">
    <subcellularLocation>
        <location evidence="1">Cytoplasm</location>
    </subcellularLocation>
</comment>
<feature type="compositionally biased region" description="Polar residues" evidence="9">
    <location>
        <begin position="285"/>
        <end position="298"/>
    </location>
</feature>
<reference evidence="13" key="2">
    <citation type="submission" date="2025-09" db="UniProtKB">
        <authorList>
            <consortium name="Ensembl"/>
        </authorList>
    </citation>
    <scope>IDENTIFICATION</scope>
</reference>
<feature type="domain" description="DH" evidence="11">
    <location>
        <begin position="416"/>
        <end position="613"/>
    </location>
</feature>
<dbReference type="InterPro" id="IPR002219">
    <property type="entry name" value="PKC_DAG/PE"/>
</dbReference>
<evidence type="ECO:0000259" key="10">
    <source>
        <dbReference type="PROSITE" id="PS50003"/>
    </source>
</evidence>
<feature type="region of interest" description="Disordered" evidence="9">
    <location>
        <begin position="280"/>
        <end position="373"/>
    </location>
</feature>
<dbReference type="Pfam" id="PF00621">
    <property type="entry name" value="RhoGEF"/>
    <property type="match status" value="1"/>
</dbReference>
<dbReference type="GO" id="GO:0005085">
    <property type="term" value="F:guanyl-nucleotide exchange factor activity"/>
    <property type="evidence" value="ECO:0007669"/>
    <property type="project" value="UniProtKB-KW"/>
</dbReference>
<reference evidence="13" key="1">
    <citation type="submission" date="2025-08" db="UniProtKB">
        <authorList>
            <consortium name="Ensembl"/>
        </authorList>
    </citation>
    <scope>IDENTIFICATION</scope>
</reference>
<keyword evidence="8" id="KW-0175">Coiled coil</keyword>
<dbReference type="PROSITE" id="PS50081">
    <property type="entry name" value="ZF_DAG_PE_2"/>
    <property type="match status" value="1"/>
</dbReference>
<dbReference type="CDD" id="cd00160">
    <property type="entry name" value="RhoGEF"/>
    <property type="match status" value="1"/>
</dbReference>
<dbReference type="Gene3D" id="3.30.60.20">
    <property type="match status" value="1"/>
</dbReference>
<dbReference type="Pfam" id="PF17838">
    <property type="entry name" value="PH_16"/>
    <property type="match status" value="1"/>
</dbReference>
<evidence type="ECO:0000256" key="6">
    <source>
        <dbReference type="ARBA" id="ARBA00022771"/>
    </source>
</evidence>
<evidence type="ECO:0000256" key="9">
    <source>
        <dbReference type="SAM" id="MobiDB-lite"/>
    </source>
</evidence>
<dbReference type="SUPFAM" id="SSF57889">
    <property type="entry name" value="Cysteine-rich domain"/>
    <property type="match status" value="1"/>
</dbReference>
<dbReference type="AlphaFoldDB" id="A0A3B3R7E1"/>
<organism evidence="13 14">
    <name type="scientific">Paramormyrops kingsleyae</name>
    <dbReference type="NCBI Taxonomy" id="1676925"/>
    <lineage>
        <taxon>Eukaryota</taxon>
        <taxon>Metazoa</taxon>
        <taxon>Chordata</taxon>
        <taxon>Craniata</taxon>
        <taxon>Vertebrata</taxon>
        <taxon>Euteleostomi</taxon>
        <taxon>Actinopterygii</taxon>
        <taxon>Neopterygii</taxon>
        <taxon>Teleostei</taxon>
        <taxon>Osteoglossocephala</taxon>
        <taxon>Osteoglossomorpha</taxon>
        <taxon>Osteoglossiformes</taxon>
        <taxon>Mormyridae</taxon>
        <taxon>Paramormyrops</taxon>
    </lineage>
</organism>
<dbReference type="SUPFAM" id="SSF50729">
    <property type="entry name" value="PH domain-like"/>
    <property type="match status" value="1"/>
</dbReference>
<feature type="compositionally biased region" description="Low complexity" evidence="9">
    <location>
        <begin position="1176"/>
        <end position="1186"/>
    </location>
</feature>
<feature type="compositionally biased region" description="Basic and acidic residues" evidence="9">
    <location>
        <begin position="1061"/>
        <end position="1093"/>
    </location>
</feature>
<dbReference type="InterPro" id="IPR011993">
    <property type="entry name" value="PH-like_dom_sf"/>
</dbReference>
<feature type="compositionally biased region" description="Polar residues" evidence="9">
    <location>
        <begin position="1207"/>
        <end position="1217"/>
    </location>
</feature>
<feature type="region of interest" description="Disordered" evidence="9">
    <location>
        <begin position="981"/>
        <end position="1002"/>
    </location>
</feature>
<feature type="compositionally biased region" description="Basic and acidic residues" evidence="9">
    <location>
        <begin position="1144"/>
        <end position="1156"/>
    </location>
</feature>
<dbReference type="InterPro" id="IPR035899">
    <property type="entry name" value="DBL_dom_sf"/>
</dbReference>
<feature type="region of interest" description="Disordered" evidence="9">
    <location>
        <begin position="194"/>
        <end position="235"/>
    </location>
</feature>
<dbReference type="PROSITE" id="PS50003">
    <property type="entry name" value="PH_DOMAIN"/>
    <property type="match status" value="1"/>
</dbReference>
<keyword evidence="4" id="KW-0344">Guanine-nucleotide releasing factor</keyword>
<proteinExistence type="predicted"/>
<keyword evidence="3" id="KW-0597">Phosphoprotein</keyword>
<feature type="region of interest" description="Disordered" evidence="9">
    <location>
        <begin position="887"/>
        <end position="930"/>
    </location>
</feature>
<dbReference type="PROSITE" id="PS50010">
    <property type="entry name" value="DH_2"/>
    <property type="match status" value="1"/>
</dbReference>
<feature type="domain" description="Phorbol-ester/DAG-type" evidence="12">
    <location>
        <begin position="231"/>
        <end position="278"/>
    </location>
</feature>